<dbReference type="Proteomes" id="UP001217776">
    <property type="component" value="Unassembled WGS sequence"/>
</dbReference>
<evidence type="ECO:0008006" key="7">
    <source>
        <dbReference type="Google" id="ProtNLM"/>
    </source>
</evidence>
<feature type="signal peptide" evidence="1">
    <location>
        <begin position="1"/>
        <end position="21"/>
    </location>
</feature>
<proteinExistence type="predicted"/>
<evidence type="ECO:0000313" key="4">
    <source>
        <dbReference type="EMBL" id="UYU64811.1"/>
    </source>
</evidence>
<evidence type="ECO:0000313" key="3">
    <source>
        <dbReference type="EMBL" id="RHL59618.1"/>
    </source>
</evidence>
<dbReference type="Proteomes" id="UP000283616">
    <property type="component" value="Unassembled WGS sequence"/>
</dbReference>
<organism evidence="3 5">
    <name type="scientific">Bacteroides thetaiotaomicron</name>
    <dbReference type="NCBI Taxonomy" id="818"/>
    <lineage>
        <taxon>Bacteria</taxon>
        <taxon>Pseudomonadati</taxon>
        <taxon>Bacteroidota</taxon>
        <taxon>Bacteroidia</taxon>
        <taxon>Bacteroidales</taxon>
        <taxon>Bacteroidaceae</taxon>
        <taxon>Bacteroides</taxon>
    </lineage>
</organism>
<dbReference type="Proteomes" id="UP001156218">
    <property type="component" value="Chromosome"/>
</dbReference>
<protein>
    <recommendedName>
        <fullName evidence="7">DUF4252 domain-containing protein</fullName>
    </recommendedName>
</protein>
<evidence type="ECO:0000313" key="6">
    <source>
        <dbReference type="Proteomes" id="UP001156218"/>
    </source>
</evidence>
<evidence type="ECO:0000313" key="5">
    <source>
        <dbReference type="Proteomes" id="UP000283616"/>
    </source>
</evidence>
<feature type="chain" id="PRO_5002966919" description="DUF4252 domain-containing protein" evidence="1">
    <location>
        <begin position="22"/>
        <end position="202"/>
    </location>
</feature>
<dbReference type="AlphaFoldDB" id="A0A173UNI0"/>
<accession>A0A173UNI0</accession>
<dbReference type="EMBL" id="QROV01000010">
    <property type="protein sequence ID" value="RHL59618.1"/>
    <property type="molecule type" value="Genomic_DNA"/>
</dbReference>
<dbReference type="RefSeq" id="WP_008767937.1">
    <property type="nucleotide sequence ID" value="NZ_BAABXH010000001.1"/>
</dbReference>
<reference evidence="4 6" key="2">
    <citation type="submission" date="2021-06" db="EMBL/GenBank/DDBJ databases">
        <title>Interrogation of the integrated mobile genetic elements in gut-associated Bacteroides with a consensus prediction approach.</title>
        <authorList>
            <person name="Campbell D.E."/>
            <person name="Leigh J.R."/>
            <person name="Kim T."/>
            <person name="England W."/>
            <person name="Whitaker R.J."/>
            <person name="Degnan P.H."/>
        </authorList>
    </citation>
    <scope>NUCLEOTIDE SEQUENCE [LARGE SCALE GENOMIC DNA]</scope>
    <source>
        <strain evidence="4 6">WAL8669</strain>
    </source>
</reference>
<evidence type="ECO:0000313" key="2">
    <source>
        <dbReference type="EMBL" id="MDC2238721.1"/>
    </source>
</evidence>
<name>A0A173UNI0_BACT4</name>
<sequence length="202" mass="23024">MKQKLLSGLIALFLCLSNVSAGDNLNNIFKKYQKYKGEEIICEQLDLPKELRKAKAGKTSKDINIDELQQSIDMGFRKAQILVCFSLENVFASEPITEVFTSKSAKEFMSDFAHLRKRMLNDTKLTHFTVNKKTCNVDCFLYIDEKPTTEEGYLFLKMINGSINCIIHFYGELKTEDIIKSIEDGTFIGISGFEPTFTLVED</sequence>
<accession>C6ITL4</accession>
<reference evidence="3 5" key="1">
    <citation type="submission" date="2018-08" db="EMBL/GenBank/DDBJ databases">
        <title>A genome reference for cultivated species of the human gut microbiota.</title>
        <authorList>
            <person name="Zou Y."/>
            <person name="Xue W."/>
            <person name="Luo G."/>
        </authorList>
    </citation>
    <scope>NUCLEOTIDE SEQUENCE [LARGE SCALE GENOMIC DNA]</scope>
    <source>
        <strain evidence="3 5">AF37-12</strain>
    </source>
</reference>
<evidence type="ECO:0000256" key="1">
    <source>
        <dbReference type="SAM" id="SignalP"/>
    </source>
</evidence>
<reference evidence="2" key="3">
    <citation type="submission" date="2022-10" db="EMBL/GenBank/DDBJ databases">
        <title>Human gut microbiome strain richness.</title>
        <authorList>
            <person name="Chen-Liaw A."/>
        </authorList>
    </citation>
    <scope>NUCLEOTIDE SEQUENCE</scope>
    <source>
        <strain evidence="2">1001283st1_A3_1001283B150304_161114</strain>
    </source>
</reference>
<dbReference type="EMBL" id="CP083680">
    <property type="protein sequence ID" value="UYU64811.1"/>
    <property type="molecule type" value="Genomic_DNA"/>
</dbReference>
<dbReference type="EMBL" id="JAQNVG010000058">
    <property type="protein sequence ID" value="MDC2238721.1"/>
    <property type="molecule type" value="Genomic_DNA"/>
</dbReference>
<keyword evidence="1" id="KW-0732">Signal</keyword>
<gene>
    <name evidence="3" type="ORF">DW011_10585</name>
    <name evidence="4" type="ORF">KQP68_14595</name>
    <name evidence="2" type="ORF">PO127_23530</name>
</gene>